<dbReference type="EMBL" id="CABGHF010000020">
    <property type="protein sequence ID" value="VUS80140.1"/>
    <property type="molecule type" value="Genomic_DNA"/>
</dbReference>
<dbReference type="Gene3D" id="2.70.98.10">
    <property type="match status" value="1"/>
</dbReference>
<dbReference type="InterPro" id="IPR027839">
    <property type="entry name" value="DUF4432"/>
</dbReference>
<sequence>MKNANDIRPWIGHLSQVAGIKHYELRSGKAKGTEAFDVRTGAGLDFTVVKDRALDIAWASYKGTALSFITANGMVAPTFFDAQGNGFLRSFYAGLLTTCGLSYIGMPCEDEGEALGLHGRIAATPAEEVGYRTEQTVNGMEFIITGKVHESRLFGENLTLERTIRCAYGSNTLFIEDKVTNNGFTAQPLQILYHFNYGWPLLSPEAEIILSAKSVTPRNSRAAEGLAEHLVINAPQPGFEEQVYYLTLNGDSKGMSKVALINHQLGWGVYEKFDTQVLPNFIQWKNLGAGEYVMGLEVSNSFPDGRSTEREAGRLPFIQAGETKRYCFELGIVEGEAEIAALRAEIADYS</sequence>
<proteinExistence type="predicted"/>
<accession>A0A564LF19</accession>
<dbReference type="Pfam" id="PF14486">
    <property type="entry name" value="DUF4432"/>
    <property type="match status" value="1"/>
</dbReference>
<dbReference type="Proteomes" id="UP000318370">
    <property type="component" value="Unassembled WGS sequence"/>
</dbReference>
<gene>
    <name evidence="1" type="ORF">SB6408_05489</name>
</gene>
<dbReference type="GO" id="GO:0030246">
    <property type="term" value="F:carbohydrate binding"/>
    <property type="evidence" value="ECO:0007669"/>
    <property type="project" value="InterPro"/>
</dbReference>
<dbReference type="RefSeq" id="WP_142463226.1">
    <property type="nucleotide sequence ID" value="NZ_CABGHF010000020.1"/>
</dbReference>
<evidence type="ECO:0008006" key="3">
    <source>
        <dbReference type="Google" id="ProtNLM"/>
    </source>
</evidence>
<dbReference type="AlphaFoldDB" id="A0A564LF19"/>
<protein>
    <recommendedName>
        <fullName evidence="3">DUF4432 domain-containing protein</fullName>
    </recommendedName>
</protein>
<name>A0A564LF19_9ENTR</name>
<dbReference type="CDD" id="cd09023">
    <property type="entry name" value="Aldose_epim_Ec_c4013"/>
    <property type="match status" value="1"/>
</dbReference>
<evidence type="ECO:0000313" key="2">
    <source>
        <dbReference type="Proteomes" id="UP000318370"/>
    </source>
</evidence>
<dbReference type="InterPro" id="IPR014718">
    <property type="entry name" value="GH-type_carb-bd"/>
</dbReference>
<organism evidence="1 2">
    <name type="scientific">Klebsiella spallanzanii</name>
    <dbReference type="NCBI Taxonomy" id="2587528"/>
    <lineage>
        <taxon>Bacteria</taxon>
        <taxon>Pseudomonadati</taxon>
        <taxon>Pseudomonadota</taxon>
        <taxon>Gammaproteobacteria</taxon>
        <taxon>Enterobacterales</taxon>
        <taxon>Enterobacteriaceae</taxon>
        <taxon>Klebsiella/Raoultella group</taxon>
        <taxon>Klebsiella</taxon>
    </lineage>
</organism>
<evidence type="ECO:0000313" key="1">
    <source>
        <dbReference type="EMBL" id="VUS80140.1"/>
    </source>
</evidence>
<reference evidence="1 2" key="1">
    <citation type="submission" date="2019-07" db="EMBL/GenBank/DDBJ databases">
        <authorList>
            <person name="Brisse S."/>
            <person name="Rodrigues C."/>
            <person name="Thorpe H."/>
        </authorList>
    </citation>
    <scope>NUCLEOTIDE SEQUENCE [LARGE SCALE GENOMIC DNA]</scope>
    <source>
        <strain evidence="1">SB6408</strain>
    </source>
</reference>